<comment type="caution">
    <text evidence="1">The sequence shown here is derived from an EMBL/GenBank/DDBJ whole genome shotgun (WGS) entry which is preliminary data.</text>
</comment>
<sequence length="181" mass="20901">MIETCFIERIGSRSRFFGKSTEFRTHVKEGILEFELSGIVPADVEIPKTRLYELLLNDAICFGNGNDTFFEPALIDGKPFICSSEFDTIFKLNDEYLFLNREGVLYGLKYRFAAFFEDYCVHNGYIARIPDNLGEPELLTQDENITLTKRLQSMNVETIPVNDVMSGTYVLDVENYHYPFQ</sequence>
<dbReference type="Proteomes" id="UP000564425">
    <property type="component" value="Unassembled WGS sequence"/>
</dbReference>
<name>A0A7J9NW06_METMI</name>
<reference evidence="1 2" key="1">
    <citation type="submission" date="2020-07" db="EMBL/GenBank/DDBJ databases">
        <title>Genomic Encyclopedia of Type Strains, Phase IV (KMG-V): Genome sequencing to study the core and pangenomes of soil and plant-associated prokaryotes.</title>
        <authorList>
            <person name="Whitman W."/>
        </authorList>
    </citation>
    <scope>NUCLEOTIDE SEQUENCE [LARGE SCALE GENOMIC DNA]</scope>
    <source>
        <strain evidence="1 2">A1</strain>
    </source>
</reference>
<dbReference type="AlphaFoldDB" id="A0A7J9NW06"/>
<proteinExistence type="predicted"/>
<gene>
    <name evidence="1" type="ORF">HNP86_002028</name>
</gene>
<accession>A0A7J9NW06</accession>
<dbReference type="RefSeq" id="WP_181501688.1">
    <property type="nucleotide sequence ID" value="NZ_JACDUH010000003.1"/>
</dbReference>
<organism evidence="1 2">
    <name type="scientific">Methanococcus maripaludis</name>
    <name type="common">Methanococcus deltae</name>
    <dbReference type="NCBI Taxonomy" id="39152"/>
    <lineage>
        <taxon>Archaea</taxon>
        <taxon>Methanobacteriati</taxon>
        <taxon>Methanobacteriota</taxon>
        <taxon>Methanomada group</taxon>
        <taxon>Methanococci</taxon>
        <taxon>Methanococcales</taxon>
        <taxon>Methanococcaceae</taxon>
        <taxon>Methanococcus</taxon>
    </lineage>
</organism>
<evidence type="ECO:0000313" key="1">
    <source>
        <dbReference type="EMBL" id="MBA2851869.1"/>
    </source>
</evidence>
<protein>
    <submittedName>
        <fullName evidence="1">Uncharacterized protein</fullName>
    </submittedName>
</protein>
<dbReference type="EMBL" id="JACDUH010000003">
    <property type="protein sequence ID" value="MBA2851869.1"/>
    <property type="molecule type" value="Genomic_DNA"/>
</dbReference>
<evidence type="ECO:0000313" key="2">
    <source>
        <dbReference type="Proteomes" id="UP000564425"/>
    </source>
</evidence>